<feature type="transmembrane region" description="Helical" evidence="2">
    <location>
        <begin position="64"/>
        <end position="89"/>
    </location>
</feature>
<name>A0A158CHQ1_9BURK</name>
<dbReference type="EMBL" id="FCOA02000023">
    <property type="protein sequence ID" value="SAK81903.1"/>
    <property type="molecule type" value="Genomic_DNA"/>
</dbReference>
<gene>
    <name evidence="3" type="ORF">AWB79_05396</name>
</gene>
<dbReference type="Proteomes" id="UP000054851">
    <property type="component" value="Unassembled WGS sequence"/>
</dbReference>
<dbReference type="STRING" id="1777140.AWB79_05396"/>
<proteinExistence type="predicted"/>
<comment type="caution">
    <text evidence="3">The sequence shown here is derived from an EMBL/GenBank/DDBJ whole genome shotgun (WGS) entry which is preliminary data.</text>
</comment>
<evidence type="ECO:0000313" key="4">
    <source>
        <dbReference type="Proteomes" id="UP000054851"/>
    </source>
</evidence>
<evidence type="ECO:0000256" key="2">
    <source>
        <dbReference type="SAM" id="Phobius"/>
    </source>
</evidence>
<keyword evidence="4" id="KW-1185">Reference proteome</keyword>
<sequence length="180" mass="18579">MTTLPGRDIGMRARPLRYAPRVVRVILAALVFLSLCRVEVLRAASAAPASAPVTAEAGGGIAEAILRIVVVVAVLIVAGGFAFAGLDIIRRTLGDEKTRFGLRRHWGGFGGASTGWYLSPGLVRLLLGGLLALFAAMLCLTSVEAVFNQKNAKQPSEAGAASASSAPSAADAGKSQHKAE</sequence>
<reference evidence="3" key="1">
    <citation type="submission" date="2016-01" db="EMBL/GenBank/DDBJ databases">
        <authorList>
            <person name="Peeters C."/>
        </authorList>
    </citation>
    <scope>NUCLEOTIDE SEQUENCE</scope>
    <source>
        <strain evidence="3">LMG 29322</strain>
    </source>
</reference>
<keyword evidence="2" id="KW-0472">Membrane</keyword>
<evidence type="ECO:0000256" key="1">
    <source>
        <dbReference type="SAM" id="MobiDB-lite"/>
    </source>
</evidence>
<keyword evidence="2" id="KW-0812">Transmembrane</keyword>
<evidence type="ECO:0000313" key="3">
    <source>
        <dbReference type="EMBL" id="SAK81903.1"/>
    </source>
</evidence>
<feature type="compositionally biased region" description="Low complexity" evidence="1">
    <location>
        <begin position="157"/>
        <end position="173"/>
    </location>
</feature>
<organism evidence="3 4">
    <name type="scientific">Caballeronia hypogeia</name>
    <dbReference type="NCBI Taxonomy" id="1777140"/>
    <lineage>
        <taxon>Bacteria</taxon>
        <taxon>Pseudomonadati</taxon>
        <taxon>Pseudomonadota</taxon>
        <taxon>Betaproteobacteria</taxon>
        <taxon>Burkholderiales</taxon>
        <taxon>Burkholderiaceae</taxon>
        <taxon>Caballeronia</taxon>
    </lineage>
</organism>
<feature type="transmembrane region" description="Helical" evidence="2">
    <location>
        <begin position="101"/>
        <end position="119"/>
    </location>
</feature>
<dbReference type="AlphaFoldDB" id="A0A158CHQ1"/>
<feature type="region of interest" description="Disordered" evidence="1">
    <location>
        <begin position="157"/>
        <end position="180"/>
    </location>
</feature>
<protein>
    <submittedName>
        <fullName evidence="3">Uncharacterized protein</fullName>
    </submittedName>
</protein>
<dbReference type="RefSeq" id="WP_061170485.1">
    <property type="nucleotide sequence ID" value="NZ_FCOA02000023.1"/>
</dbReference>
<accession>A0A158CHQ1</accession>
<keyword evidence="2" id="KW-1133">Transmembrane helix</keyword>